<dbReference type="OrthoDB" id="316630at2"/>
<organism evidence="2 3">
    <name type="scientific">Neolewinella agarilytica</name>
    <dbReference type="NCBI Taxonomy" id="478744"/>
    <lineage>
        <taxon>Bacteria</taxon>
        <taxon>Pseudomonadati</taxon>
        <taxon>Bacteroidota</taxon>
        <taxon>Saprospiria</taxon>
        <taxon>Saprospirales</taxon>
        <taxon>Lewinellaceae</taxon>
        <taxon>Neolewinella</taxon>
    </lineage>
</organism>
<sequence length="349" mass="39402">MRALKKLRTEEPRLRARDQAERLGVSEAELLSLGLGENVIRLEGDFKELLKDVKRMGYVMALTRNDHVVHERKGVYDNLTFYGGAHNMGVAVNPDIDLRLFMNEWVYALAVILHREKGGDLHGLQFFNARGEAVHKIYSTPKSDMQGWAYLVEKYRGAQEPIMITDRSRPVPDPEQPDSEVDESAFQQDWLDLKDTHQFFGMLRKYGLSRTQALRLAPEGMVTAVDNLSVEFVLNTAAERAIPIMCFVHSAGCIQIHSGPVKQLKWMGKWFNVLDPAFNLHLDTEAISSAYVVRKPTDDGIVTSLELFDAEGQMITYFFGARKPGQPELEGWTDTLEELAISSLSASTK</sequence>
<feature type="domain" description="Haemin-degrading HemS/ChuX" evidence="1">
    <location>
        <begin position="207"/>
        <end position="339"/>
    </location>
</feature>
<evidence type="ECO:0000313" key="2">
    <source>
        <dbReference type="EMBL" id="SER34223.1"/>
    </source>
</evidence>
<dbReference type="CDD" id="cd16831">
    <property type="entry name" value="HemS-like_C"/>
    <property type="match status" value="1"/>
</dbReference>
<dbReference type="GO" id="GO:0006826">
    <property type="term" value="P:iron ion transport"/>
    <property type="evidence" value="ECO:0007669"/>
    <property type="project" value="InterPro"/>
</dbReference>
<dbReference type="EMBL" id="FOFB01000036">
    <property type="protein sequence ID" value="SER34223.1"/>
    <property type="molecule type" value="Genomic_DNA"/>
</dbReference>
<proteinExistence type="predicted"/>
<evidence type="ECO:0000259" key="1">
    <source>
        <dbReference type="Pfam" id="PF05171"/>
    </source>
</evidence>
<dbReference type="STRING" id="478744.SAMN05444359_13619"/>
<protein>
    <submittedName>
        <fullName evidence="2">Putative hemin transport protein</fullName>
    </submittedName>
</protein>
<name>A0A1H9NFP9_9BACT</name>
<dbReference type="Proteomes" id="UP000199021">
    <property type="component" value="Unassembled WGS sequence"/>
</dbReference>
<dbReference type="CDD" id="cd16830">
    <property type="entry name" value="HemS-like_N"/>
    <property type="match status" value="1"/>
</dbReference>
<reference evidence="3" key="1">
    <citation type="submission" date="2016-10" db="EMBL/GenBank/DDBJ databases">
        <authorList>
            <person name="Varghese N."/>
            <person name="Submissions S."/>
        </authorList>
    </citation>
    <scope>NUCLEOTIDE SEQUENCE [LARGE SCALE GENOMIC DNA]</scope>
    <source>
        <strain evidence="3">DSM 24740</strain>
    </source>
</reference>
<accession>A0A1H9NFP9</accession>
<dbReference type="InterPro" id="IPR053733">
    <property type="entry name" value="Heme_Transport_Util_sf"/>
</dbReference>
<dbReference type="AlphaFoldDB" id="A0A1H9NFP9"/>
<dbReference type="Pfam" id="PF05171">
    <property type="entry name" value="HemS"/>
    <property type="match status" value="2"/>
</dbReference>
<feature type="domain" description="Haemin-degrading HemS/ChuX" evidence="1">
    <location>
        <begin position="24"/>
        <end position="155"/>
    </location>
</feature>
<dbReference type="Gene3D" id="3.40.1570.10">
    <property type="entry name" value="HemS/ChuS/ChuX like domains"/>
    <property type="match status" value="2"/>
</dbReference>
<dbReference type="InterPro" id="IPR007845">
    <property type="entry name" value="HemS/ChuX_dom"/>
</dbReference>
<dbReference type="RefSeq" id="WP_090172941.1">
    <property type="nucleotide sequence ID" value="NZ_FOFB01000036.1"/>
</dbReference>
<evidence type="ECO:0000313" key="3">
    <source>
        <dbReference type="Proteomes" id="UP000199021"/>
    </source>
</evidence>
<gene>
    <name evidence="2" type="ORF">SAMN05444359_13619</name>
</gene>
<dbReference type="InParanoid" id="A0A1H9NFP9"/>
<keyword evidence="3" id="KW-1185">Reference proteome</keyword>
<dbReference type="SUPFAM" id="SSF144064">
    <property type="entry name" value="Heme iron utilization protein-like"/>
    <property type="match status" value="1"/>
</dbReference>